<sequence>MASTCRQRAAAAVSHLRAASCRPADVTATLLVVPHRPSQIGSSSLSVAHHHHRIPVSPVAEPHLFLQSPPSQSLLWPSSSLPPAPVFATASGNPVTCGDGAATQIQATAIDLDFPLSWREHKLL</sequence>
<dbReference type="EnsemblPlants" id="OPUNC07G16010.1">
    <property type="protein sequence ID" value="OPUNC07G16010.1"/>
    <property type="gene ID" value="OPUNC07G16010"/>
</dbReference>
<organism evidence="1">
    <name type="scientific">Oryza punctata</name>
    <name type="common">Red rice</name>
    <dbReference type="NCBI Taxonomy" id="4537"/>
    <lineage>
        <taxon>Eukaryota</taxon>
        <taxon>Viridiplantae</taxon>
        <taxon>Streptophyta</taxon>
        <taxon>Embryophyta</taxon>
        <taxon>Tracheophyta</taxon>
        <taxon>Spermatophyta</taxon>
        <taxon>Magnoliopsida</taxon>
        <taxon>Liliopsida</taxon>
        <taxon>Poales</taxon>
        <taxon>Poaceae</taxon>
        <taxon>BOP clade</taxon>
        <taxon>Oryzoideae</taxon>
        <taxon>Oryzeae</taxon>
        <taxon>Oryzinae</taxon>
        <taxon>Oryza</taxon>
    </lineage>
</organism>
<dbReference type="Proteomes" id="UP000026962">
    <property type="component" value="Chromosome 7"/>
</dbReference>
<name>A0A0E0LLN4_ORYPU</name>
<proteinExistence type="predicted"/>
<evidence type="ECO:0000313" key="2">
    <source>
        <dbReference type="Proteomes" id="UP000026962"/>
    </source>
</evidence>
<dbReference type="Gramene" id="OPUNC07G16010.1">
    <property type="protein sequence ID" value="OPUNC07G16010.1"/>
    <property type="gene ID" value="OPUNC07G16010"/>
</dbReference>
<protein>
    <submittedName>
        <fullName evidence="1">Uncharacterized protein</fullName>
    </submittedName>
</protein>
<reference evidence="1" key="2">
    <citation type="submission" date="2018-05" db="EMBL/GenBank/DDBJ databases">
        <title>OpunRS2 (Oryza punctata Reference Sequence Version 2).</title>
        <authorList>
            <person name="Zhang J."/>
            <person name="Kudrna D."/>
            <person name="Lee S."/>
            <person name="Talag J."/>
            <person name="Welchert J."/>
            <person name="Wing R.A."/>
        </authorList>
    </citation>
    <scope>NUCLEOTIDE SEQUENCE [LARGE SCALE GENOMIC DNA]</scope>
</reference>
<reference evidence="1" key="1">
    <citation type="submission" date="2015-04" db="UniProtKB">
        <authorList>
            <consortium name="EnsemblPlants"/>
        </authorList>
    </citation>
    <scope>IDENTIFICATION</scope>
</reference>
<dbReference type="HOGENOM" id="CLU_163648_0_0_1"/>
<dbReference type="AlphaFoldDB" id="A0A0E0LLN4"/>
<keyword evidence="2" id="KW-1185">Reference proteome</keyword>
<accession>A0A0E0LLN4</accession>
<evidence type="ECO:0000313" key="1">
    <source>
        <dbReference type="EnsemblPlants" id="OPUNC07G16010.1"/>
    </source>
</evidence>